<dbReference type="InterPro" id="IPR051675">
    <property type="entry name" value="Endo/Exo/Phosphatase_dom_1"/>
</dbReference>
<dbReference type="InterPro" id="IPR010994">
    <property type="entry name" value="RuvA_2-like"/>
</dbReference>
<feature type="transmembrane region" description="Helical" evidence="2">
    <location>
        <begin position="20"/>
        <end position="48"/>
    </location>
</feature>
<evidence type="ECO:0000256" key="2">
    <source>
        <dbReference type="SAM" id="Phobius"/>
    </source>
</evidence>
<sequence length="250" mass="25470">MHPLPDRPPPSRPISETMHAWLQWFGVARLAVTALAVLGVGAGGYWLLRSPPTAVESTLPYAAPAGPTSIHSSVGPTPSTSLVSSASTNPVPPPPPQEAVQHEILVYVTGAVMSPGVYRLAADSRIQQAIAAAGGPGIDADLDAMNLAATMRDGDRVYVPHRGQAVPAEVGASGSGASAPPISVGPTGPVDLNRATVEQLDALPGIGPATAAAIVNHREQRGPFSSIDDLLDVPGIGPAKLDAIRALVTV</sequence>
<evidence type="ECO:0000259" key="3">
    <source>
        <dbReference type="SMART" id="SM00278"/>
    </source>
</evidence>
<dbReference type="GO" id="GO:0015627">
    <property type="term" value="C:type II protein secretion system complex"/>
    <property type="evidence" value="ECO:0007669"/>
    <property type="project" value="TreeGrafter"/>
</dbReference>
<dbReference type="PANTHER" id="PTHR21180">
    <property type="entry name" value="ENDONUCLEASE/EXONUCLEASE/PHOSPHATASE FAMILY DOMAIN-CONTAINING PROTEIN 1"/>
    <property type="match status" value="1"/>
</dbReference>
<protein>
    <submittedName>
        <fullName evidence="4">Unannotated protein</fullName>
    </submittedName>
</protein>
<keyword evidence="2" id="KW-1133">Transmembrane helix</keyword>
<dbReference type="Pfam" id="PF10531">
    <property type="entry name" value="SLBB"/>
    <property type="match status" value="1"/>
</dbReference>
<keyword evidence="2" id="KW-0472">Membrane</keyword>
<accession>A0A6J7E0N6</accession>
<dbReference type="PANTHER" id="PTHR21180:SF32">
    <property type="entry name" value="ENDONUCLEASE_EXONUCLEASE_PHOSPHATASE FAMILY DOMAIN-CONTAINING PROTEIN 1"/>
    <property type="match status" value="1"/>
</dbReference>
<dbReference type="Pfam" id="PF12836">
    <property type="entry name" value="HHH_3"/>
    <property type="match status" value="1"/>
</dbReference>
<feature type="domain" description="Helix-hairpin-helix DNA-binding motif class 1" evidence="3">
    <location>
        <begin position="198"/>
        <end position="217"/>
    </location>
</feature>
<dbReference type="NCBIfam" id="TIGR00426">
    <property type="entry name" value="competence protein ComEA helix-hairpin-helix repeat region"/>
    <property type="match status" value="1"/>
</dbReference>
<dbReference type="SMART" id="SM00278">
    <property type="entry name" value="HhH1"/>
    <property type="match status" value="2"/>
</dbReference>
<gene>
    <name evidence="4" type="ORF">UFOPK3376_01152</name>
</gene>
<keyword evidence="2" id="KW-0812">Transmembrane</keyword>
<dbReference type="Gene3D" id="1.10.150.320">
    <property type="entry name" value="Photosystem II 12 kDa extrinsic protein"/>
    <property type="match status" value="1"/>
</dbReference>
<evidence type="ECO:0000256" key="1">
    <source>
        <dbReference type="SAM" id="MobiDB-lite"/>
    </source>
</evidence>
<dbReference type="GO" id="GO:0006281">
    <property type="term" value="P:DNA repair"/>
    <property type="evidence" value="ECO:0007669"/>
    <property type="project" value="InterPro"/>
</dbReference>
<evidence type="ECO:0000313" key="4">
    <source>
        <dbReference type="EMBL" id="CAB4876446.1"/>
    </source>
</evidence>
<dbReference type="SUPFAM" id="SSF47781">
    <property type="entry name" value="RuvA domain 2-like"/>
    <property type="match status" value="1"/>
</dbReference>
<dbReference type="Gene3D" id="3.10.560.10">
    <property type="entry name" value="Outer membrane lipoprotein wza domain like"/>
    <property type="match status" value="1"/>
</dbReference>
<dbReference type="InterPro" id="IPR004509">
    <property type="entry name" value="Competence_ComEA_HhH"/>
</dbReference>
<dbReference type="EMBL" id="CAFBLP010000023">
    <property type="protein sequence ID" value="CAB4876446.1"/>
    <property type="molecule type" value="Genomic_DNA"/>
</dbReference>
<organism evidence="4">
    <name type="scientific">freshwater metagenome</name>
    <dbReference type="NCBI Taxonomy" id="449393"/>
    <lineage>
        <taxon>unclassified sequences</taxon>
        <taxon>metagenomes</taxon>
        <taxon>ecological metagenomes</taxon>
    </lineage>
</organism>
<feature type="domain" description="Helix-hairpin-helix DNA-binding motif class 1" evidence="3">
    <location>
        <begin position="228"/>
        <end position="247"/>
    </location>
</feature>
<name>A0A6J7E0N6_9ZZZZ</name>
<dbReference type="GO" id="GO:0015628">
    <property type="term" value="P:protein secretion by the type II secretion system"/>
    <property type="evidence" value="ECO:0007669"/>
    <property type="project" value="TreeGrafter"/>
</dbReference>
<feature type="region of interest" description="Disordered" evidence="1">
    <location>
        <begin position="68"/>
        <end position="97"/>
    </location>
</feature>
<dbReference type="AlphaFoldDB" id="A0A6J7E0N6"/>
<dbReference type="GO" id="GO:0003677">
    <property type="term" value="F:DNA binding"/>
    <property type="evidence" value="ECO:0007669"/>
    <property type="project" value="InterPro"/>
</dbReference>
<proteinExistence type="predicted"/>
<dbReference type="InterPro" id="IPR019554">
    <property type="entry name" value="Soluble_ligand-bd"/>
</dbReference>
<dbReference type="InterPro" id="IPR003583">
    <property type="entry name" value="Hlx-hairpin-Hlx_DNA-bd_motif"/>
</dbReference>
<feature type="compositionally biased region" description="Polar residues" evidence="1">
    <location>
        <begin position="69"/>
        <end position="89"/>
    </location>
</feature>
<reference evidence="4" key="1">
    <citation type="submission" date="2020-05" db="EMBL/GenBank/DDBJ databases">
        <authorList>
            <person name="Chiriac C."/>
            <person name="Salcher M."/>
            <person name="Ghai R."/>
            <person name="Kavagutti S V."/>
        </authorList>
    </citation>
    <scope>NUCLEOTIDE SEQUENCE</scope>
</reference>